<sequence length="362" mass="40391">MIRRWPAVAARQWQARIGWQVGCNFTPSCAINQIEMWQEASFDLAVIERELDLAAGLGMNAVRVYLHDLLWLEDAEGFLRRIEIFLAAAWRRGIRTLLVLFDSCWNQEPTLGPQQAPLPGVHNSGWVQSPGPAVLADASQHPRLQAYVEAVVGRFADDDRVLAWDIWNEPDNGPDVALCDPETLAAKAALVLPLLSHAFDWARSQRPTQPLTSGIWLGDWSSRHLLSDIQAVQVARSDVISFHNYGDAADFVRRIRWLRAFRRPLLCTEFMARPTGSTFEAILPIALKYGVAAFCWGLVKGKTQTHLPWDSWATPYLDGPPGPWFHDIFEADGTAHDPAEVEFIRMLTAVGTAPADPAQLAA</sequence>
<accession>A0A7C9KJ01</accession>
<dbReference type="SUPFAM" id="SSF51445">
    <property type="entry name" value="(Trans)glycosidases"/>
    <property type="match status" value="1"/>
</dbReference>
<comment type="caution">
    <text evidence="3">The sequence shown here is derived from an EMBL/GenBank/DDBJ whole genome shotgun (WGS) entry which is preliminary data.</text>
</comment>
<evidence type="ECO:0000256" key="1">
    <source>
        <dbReference type="ARBA" id="ARBA00022801"/>
    </source>
</evidence>
<protein>
    <submittedName>
        <fullName evidence="3">Cellulase family glycosylhydrolase</fullName>
    </submittedName>
</protein>
<dbReference type="GO" id="GO:0004553">
    <property type="term" value="F:hydrolase activity, hydrolyzing O-glycosyl compounds"/>
    <property type="evidence" value="ECO:0007669"/>
    <property type="project" value="InterPro"/>
</dbReference>
<keyword evidence="1 3" id="KW-0378">Hydrolase</keyword>
<dbReference type="Proteomes" id="UP000481327">
    <property type="component" value="Unassembled WGS sequence"/>
</dbReference>
<name>A0A7C9KJ01_9SPHN</name>
<keyword evidence="4" id="KW-1185">Reference proteome</keyword>
<dbReference type="PROSITE" id="PS00659">
    <property type="entry name" value="GLYCOSYL_HYDROL_F5"/>
    <property type="match status" value="1"/>
</dbReference>
<evidence type="ECO:0000313" key="3">
    <source>
        <dbReference type="EMBL" id="MQT17699.1"/>
    </source>
</evidence>
<proteinExistence type="predicted"/>
<evidence type="ECO:0000256" key="2">
    <source>
        <dbReference type="ARBA" id="ARBA00023295"/>
    </source>
</evidence>
<dbReference type="OrthoDB" id="9774262at2"/>
<keyword evidence="2" id="KW-0326">Glycosidase</keyword>
<dbReference type="InterPro" id="IPR017853">
    <property type="entry name" value="GH"/>
</dbReference>
<dbReference type="GO" id="GO:0005975">
    <property type="term" value="P:carbohydrate metabolic process"/>
    <property type="evidence" value="ECO:0007669"/>
    <property type="project" value="InterPro"/>
</dbReference>
<dbReference type="EMBL" id="WIOL01000003">
    <property type="protein sequence ID" value="MQT17699.1"/>
    <property type="molecule type" value="Genomic_DNA"/>
</dbReference>
<dbReference type="Gene3D" id="3.20.20.80">
    <property type="entry name" value="Glycosidases"/>
    <property type="match status" value="1"/>
</dbReference>
<organism evidence="3 4">
    <name type="scientific">Sandarakinorhabdus fusca</name>
    <dbReference type="NCBI Taxonomy" id="1439888"/>
    <lineage>
        <taxon>Bacteria</taxon>
        <taxon>Pseudomonadati</taxon>
        <taxon>Pseudomonadota</taxon>
        <taxon>Alphaproteobacteria</taxon>
        <taxon>Sphingomonadales</taxon>
        <taxon>Sphingosinicellaceae</taxon>
        <taxon>Sandarakinorhabdus</taxon>
    </lineage>
</organism>
<reference evidence="3 4" key="1">
    <citation type="submission" date="2019-09" db="EMBL/GenBank/DDBJ databases">
        <title>Polymorphobacter sp. isolated from a lake in China.</title>
        <authorList>
            <person name="Liu Z."/>
        </authorList>
    </citation>
    <scope>NUCLEOTIDE SEQUENCE [LARGE SCALE GENOMIC DNA]</scope>
    <source>
        <strain evidence="3 4">D40P</strain>
    </source>
</reference>
<dbReference type="AlphaFoldDB" id="A0A7C9KJ01"/>
<evidence type="ECO:0000313" key="4">
    <source>
        <dbReference type="Proteomes" id="UP000481327"/>
    </source>
</evidence>
<gene>
    <name evidence="3" type="ORF">F3168_10535</name>
</gene>
<dbReference type="InterPro" id="IPR018087">
    <property type="entry name" value="Glyco_hydro_5_CS"/>
</dbReference>